<gene>
    <name evidence="8" type="ORF">EV380_2338</name>
</gene>
<proteinExistence type="predicted"/>
<dbReference type="GO" id="GO:0043799">
    <property type="term" value="F:glycine oxidase activity"/>
    <property type="evidence" value="ECO:0007669"/>
    <property type="project" value="UniProtKB-EC"/>
</dbReference>
<evidence type="ECO:0000256" key="4">
    <source>
        <dbReference type="ARBA" id="ARBA00049872"/>
    </source>
</evidence>
<dbReference type="SUPFAM" id="SSF51905">
    <property type="entry name" value="FAD/NAD(P)-binding domain"/>
    <property type="match status" value="1"/>
</dbReference>
<dbReference type="EC" id="1.4.3.19" evidence="5"/>
<dbReference type="NCBIfam" id="TIGR02352">
    <property type="entry name" value="thiamin_ThiO"/>
    <property type="match status" value="1"/>
</dbReference>
<evidence type="ECO:0000256" key="5">
    <source>
        <dbReference type="ARBA" id="ARBA00050018"/>
    </source>
</evidence>
<evidence type="ECO:0000259" key="7">
    <source>
        <dbReference type="Pfam" id="PF01266"/>
    </source>
</evidence>
<dbReference type="SUPFAM" id="SSF54373">
    <property type="entry name" value="FAD-linked reductases, C-terminal domain"/>
    <property type="match status" value="1"/>
</dbReference>
<evidence type="ECO:0000313" key="8">
    <source>
        <dbReference type="EMBL" id="RZU62736.1"/>
    </source>
</evidence>
<dbReference type="GO" id="GO:0050660">
    <property type="term" value="F:flavin adenine dinucleotide binding"/>
    <property type="evidence" value="ECO:0007669"/>
    <property type="project" value="InterPro"/>
</dbReference>
<comment type="caution">
    <text evidence="8">The sequence shown here is derived from an EMBL/GenBank/DDBJ whole genome shotgun (WGS) entry which is preliminary data.</text>
</comment>
<dbReference type="AlphaFoldDB" id="A0A4V2GA34"/>
<dbReference type="GO" id="GO:0009228">
    <property type="term" value="P:thiamine biosynthetic process"/>
    <property type="evidence" value="ECO:0007669"/>
    <property type="project" value="UniProtKB-KW"/>
</dbReference>
<dbReference type="Pfam" id="PF01266">
    <property type="entry name" value="DAO"/>
    <property type="match status" value="1"/>
</dbReference>
<keyword evidence="2" id="KW-0784">Thiamine biosynthesis</keyword>
<keyword evidence="9" id="KW-1185">Reference proteome</keyword>
<comment type="catalytic activity">
    <reaction evidence="4">
        <text>glycine + O2 + H2O = glyoxylate + H2O2 + NH4(+)</text>
        <dbReference type="Rhea" id="RHEA:11532"/>
        <dbReference type="ChEBI" id="CHEBI:15377"/>
        <dbReference type="ChEBI" id="CHEBI:15379"/>
        <dbReference type="ChEBI" id="CHEBI:16240"/>
        <dbReference type="ChEBI" id="CHEBI:28938"/>
        <dbReference type="ChEBI" id="CHEBI:36655"/>
        <dbReference type="ChEBI" id="CHEBI:57305"/>
        <dbReference type="EC" id="1.4.3.19"/>
    </reaction>
</comment>
<accession>A0A4V2GA34</accession>
<dbReference type="PANTHER" id="PTHR13847">
    <property type="entry name" value="SARCOSINE DEHYDROGENASE-RELATED"/>
    <property type="match status" value="1"/>
</dbReference>
<protein>
    <recommendedName>
        <fullName evidence="5">glycine oxidase</fullName>
        <ecNumber evidence="5">1.4.3.19</ecNumber>
    </recommendedName>
</protein>
<dbReference type="InterPro" id="IPR012727">
    <property type="entry name" value="Gly_oxidase_ThiO"/>
</dbReference>
<dbReference type="InterPro" id="IPR036188">
    <property type="entry name" value="FAD/NAD-bd_sf"/>
</dbReference>
<dbReference type="RefSeq" id="WP_130451270.1">
    <property type="nucleotide sequence ID" value="NZ_SHLA01000001.1"/>
</dbReference>
<dbReference type="Gene3D" id="3.50.50.60">
    <property type="entry name" value="FAD/NAD(P)-binding domain"/>
    <property type="match status" value="1"/>
</dbReference>
<reference evidence="8 9" key="1">
    <citation type="submission" date="2019-02" db="EMBL/GenBank/DDBJ databases">
        <title>Sequencing the genomes of 1000 actinobacteria strains.</title>
        <authorList>
            <person name="Klenk H.-P."/>
        </authorList>
    </citation>
    <scope>NUCLEOTIDE SEQUENCE [LARGE SCALE GENOMIC DNA]</scope>
    <source>
        <strain evidence="8 9">DSM 17364</strain>
    </source>
</reference>
<organism evidence="8 9">
    <name type="scientific">Zhihengliuella halotolerans</name>
    <dbReference type="NCBI Taxonomy" id="370736"/>
    <lineage>
        <taxon>Bacteria</taxon>
        <taxon>Bacillati</taxon>
        <taxon>Actinomycetota</taxon>
        <taxon>Actinomycetes</taxon>
        <taxon>Micrococcales</taxon>
        <taxon>Micrococcaceae</taxon>
        <taxon>Zhihengliuella</taxon>
    </lineage>
</organism>
<dbReference type="OrthoDB" id="3214401at2"/>
<dbReference type="GO" id="GO:0005737">
    <property type="term" value="C:cytoplasm"/>
    <property type="evidence" value="ECO:0007669"/>
    <property type="project" value="TreeGrafter"/>
</dbReference>
<evidence type="ECO:0000256" key="1">
    <source>
        <dbReference type="ARBA" id="ARBA00004948"/>
    </source>
</evidence>
<dbReference type="Proteomes" id="UP000292685">
    <property type="component" value="Unassembled WGS sequence"/>
</dbReference>
<evidence type="ECO:0000256" key="6">
    <source>
        <dbReference type="SAM" id="MobiDB-lite"/>
    </source>
</evidence>
<evidence type="ECO:0000256" key="2">
    <source>
        <dbReference type="ARBA" id="ARBA00022977"/>
    </source>
</evidence>
<keyword evidence="3" id="KW-0560">Oxidoreductase</keyword>
<comment type="pathway">
    <text evidence="1">Cofactor biosynthesis; thiamine diphosphate biosynthesis.</text>
</comment>
<dbReference type="PANTHER" id="PTHR13847:SF289">
    <property type="entry name" value="GLYCINE OXIDASE"/>
    <property type="match status" value="1"/>
</dbReference>
<sequence length="404" mass="42483">MPRAIVAGAGIIGLATAFELTTRGWDVTICDPAPASGASYAAAGMLAPGAEMAWGQVPLLSMMTVSGRMYRRFLERLLEDRLPVGGVHDMCVGYLRTGTVVVGADAADRTALEELVGLQRAAGVPVEKVTSRQLRALEPALAPSIAGGVHLPADHQIDPRRLTTAMMERLVLDPRVEFVRSRVTGLTGSAGSTTGVVLDDGRRLGADQTVVATGLAATELLDLPLRPIHGDILRLRLPERNRPLITRIVRAIVNGRPVYAVPRDDGTVVLGATSREDSEPGVSTEGVHALLESARRILPGVLDSTLLETTARARPGTPDDIPLIGRLDPGLVVSTGYSRHGVLLTPFGARLTAKIVAEPAPQPDPNDPNDTAALFASVHPDRFASPAPNDPVGTAGPAHPRSDA</sequence>
<evidence type="ECO:0000313" key="9">
    <source>
        <dbReference type="Proteomes" id="UP000292685"/>
    </source>
</evidence>
<feature type="domain" description="FAD dependent oxidoreductase" evidence="7">
    <location>
        <begin position="4"/>
        <end position="354"/>
    </location>
</feature>
<dbReference type="UniPathway" id="UPA00060"/>
<dbReference type="Gene3D" id="3.30.9.10">
    <property type="entry name" value="D-Amino Acid Oxidase, subunit A, domain 2"/>
    <property type="match status" value="1"/>
</dbReference>
<evidence type="ECO:0000256" key="3">
    <source>
        <dbReference type="ARBA" id="ARBA00023002"/>
    </source>
</evidence>
<dbReference type="EMBL" id="SHLA01000001">
    <property type="protein sequence ID" value="RZU62736.1"/>
    <property type="molecule type" value="Genomic_DNA"/>
</dbReference>
<dbReference type="GO" id="GO:0009229">
    <property type="term" value="P:thiamine diphosphate biosynthetic process"/>
    <property type="evidence" value="ECO:0007669"/>
    <property type="project" value="UniProtKB-UniPathway"/>
</dbReference>
<name>A0A4V2GA34_9MICC</name>
<dbReference type="InterPro" id="IPR006076">
    <property type="entry name" value="FAD-dep_OxRdtase"/>
</dbReference>
<feature type="region of interest" description="Disordered" evidence="6">
    <location>
        <begin position="358"/>
        <end position="404"/>
    </location>
</feature>